<dbReference type="PANTHER" id="PTHR38050">
    <property type="match status" value="1"/>
</dbReference>
<dbReference type="PROSITE" id="PS51257">
    <property type="entry name" value="PROKAR_LIPOPROTEIN"/>
    <property type="match status" value="1"/>
</dbReference>
<gene>
    <name evidence="10" type="ORF">UFOPK2582_01064</name>
</gene>
<keyword evidence="6" id="KW-0119">Carbohydrate metabolism</keyword>
<evidence type="ECO:0000256" key="6">
    <source>
        <dbReference type="ARBA" id="ARBA00023277"/>
    </source>
</evidence>
<comment type="subcellular location">
    <subcellularLocation>
        <location evidence="1">Secreted</location>
    </subcellularLocation>
</comment>
<feature type="compositionally biased region" description="Polar residues" evidence="8">
    <location>
        <begin position="54"/>
        <end position="68"/>
    </location>
</feature>
<evidence type="ECO:0000256" key="8">
    <source>
        <dbReference type="SAM" id="MobiDB-lite"/>
    </source>
</evidence>
<dbReference type="AlphaFoldDB" id="A0A6J6PYE8"/>
<keyword evidence="2" id="KW-0964">Secreted</keyword>
<keyword evidence="3" id="KW-0858">Xylan degradation</keyword>
<evidence type="ECO:0000256" key="4">
    <source>
        <dbReference type="ARBA" id="ARBA00022729"/>
    </source>
</evidence>
<keyword evidence="5" id="KW-0378">Hydrolase</keyword>
<organism evidence="10">
    <name type="scientific">freshwater metagenome</name>
    <dbReference type="NCBI Taxonomy" id="449393"/>
    <lineage>
        <taxon>unclassified sequences</taxon>
        <taxon>metagenomes</taxon>
        <taxon>ecological metagenomes</taxon>
    </lineage>
</organism>
<name>A0A6J6PYE8_9ZZZZ</name>
<evidence type="ECO:0000256" key="5">
    <source>
        <dbReference type="ARBA" id="ARBA00022801"/>
    </source>
</evidence>
<evidence type="ECO:0000256" key="3">
    <source>
        <dbReference type="ARBA" id="ARBA00022651"/>
    </source>
</evidence>
<dbReference type="InterPro" id="IPR029058">
    <property type="entry name" value="AB_hydrolase_fold"/>
</dbReference>
<keyword evidence="4" id="KW-0732">Signal</keyword>
<keyword evidence="7" id="KW-0624">Polysaccharide degradation</keyword>
<accession>A0A6J6PYE8</accession>
<dbReference type="GO" id="GO:0045493">
    <property type="term" value="P:xylan catabolic process"/>
    <property type="evidence" value="ECO:0007669"/>
    <property type="project" value="UniProtKB-KW"/>
</dbReference>
<dbReference type="InterPro" id="IPR043595">
    <property type="entry name" value="FaeB/C/D"/>
</dbReference>
<dbReference type="PANTHER" id="PTHR38050:SF2">
    <property type="entry name" value="FERULOYL ESTERASE C-RELATED"/>
    <property type="match status" value="1"/>
</dbReference>
<reference evidence="10" key="1">
    <citation type="submission" date="2020-05" db="EMBL/GenBank/DDBJ databases">
        <authorList>
            <person name="Chiriac C."/>
            <person name="Salcher M."/>
            <person name="Ghai R."/>
            <person name="Kavagutti S V."/>
        </authorList>
    </citation>
    <scope>NUCLEOTIDE SEQUENCE</scope>
</reference>
<evidence type="ECO:0000256" key="1">
    <source>
        <dbReference type="ARBA" id="ARBA00004613"/>
    </source>
</evidence>
<dbReference type="Pfam" id="PF02230">
    <property type="entry name" value="Abhydrolase_2"/>
    <property type="match status" value="1"/>
</dbReference>
<proteinExistence type="predicted"/>
<dbReference type="GO" id="GO:0030600">
    <property type="term" value="F:feruloyl esterase activity"/>
    <property type="evidence" value="ECO:0007669"/>
    <property type="project" value="InterPro"/>
</dbReference>
<evidence type="ECO:0000313" key="10">
    <source>
        <dbReference type="EMBL" id="CAB4703596.1"/>
    </source>
</evidence>
<feature type="domain" description="Phospholipase/carboxylesterase/thioesterase" evidence="9">
    <location>
        <begin position="183"/>
        <end position="250"/>
    </location>
</feature>
<dbReference type="InterPro" id="IPR003140">
    <property type="entry name" value="PLipase/COase/thioEstase"/>
</dbReference>
<protein>
    <submittedName>
        <fullName evidence="10">Unannotated protein</fullName>
    </submittedName>
</protein>
<evidence type="ECO:0000256" key="7">
    <source>
        <dbReference type="ARBA" id="ARBA00023326"/>
    </source>
</evidence>
<dbReference type="GO" id="GO:0005576">
    <property type="term" value="C:extracellular region"/>
    <property type="evidence" value="ECO:0007669"/>
    <property type="project" value="UniProtKB-SubCell"/>
</dbReference>
<feature type="region of interest" description="Disordered" evidence="8">
    <location>
        <begin position="45"/>
        <end position="74"/>
    </location>
</feature>
<dbReference type="SUPFAM" id="SSF53474">
    <property type="entry name" value="alpha/beta-Hydrolases"/>
    <property type="match status" value="1"/>
</dbReference>
<evidence type="ECO:0000256" key="2">
    <source>
        <dbReference type="ARBA" id="ARBA00022525"/>
    </source>
</evidence>
<sequence length="347" mass="35995">MSTRFSAKQKRSVHRISAAACAALVTTVLLVACVPPVAPGPTVRPQPIGRGKVANSTIEPSAGCSSATPRPPAGRSVLRVTTAHGSRNALLDLPAAATTPAGSAGSEPLPVLVSLHPFTLNARVWDQYSQLAAAGTARNYIVITPLGSEPGPRWAVPGGLEYGVDDLGYLSAALDTVEDSLCVDRNREFAAGFSAGAAMAQALSCTMPWRMAGIAASGGSNLTDLCPESAGTDVMILHGSADPIAPLSGSKVAFAPPEGLSVDEVVATNAARSDCDPRAVSEQLFSSVIVDTYQGCSENHRVQYWRMIGAGHTWAGATTLVEFITGPTNMQISATERVLDFFDAHTP</sequence>
<dbReference type="EMBL" id="CAEZXS010000123">
    <property type="protein sequence ID" value="CAB4703596.1"/>
    <property type="molecule type" value="Genomic_DNA"/>
</dbReference>
<dbReference type="Gene3D" id="3.40.50.1820">
    <property type="entry name" value="alpha/beta hydrolase"/>
    <property type="match status" value="1"/>
</dbReference>
<evidence type="ECO:0000259" key="9">
    <source>
        <dbReference type="Pfam" id="PF02230"/>
    </source>
</evidence>